<dbReference type="OrthoDB" id="9809622at2"/>
<keyword evidence="2" id="KW-1185">Reference proteome</keyword>
<evidence type="ECO:0000313" key="2">
    <source>
        <dbReference type="Proteomes" id="UP000321793"/>
    </source>
</evidence>
<sequence>MINNPLLAIGPANYAGQAHQWARAVHLYSSIDAESFEYVGGNPGFNFSADNQIPGTRSNPWVRRRAADSLLKRFTHVAVDGFQRVYSMPRVGSLLRDYRRVAGNGRELILISHGSDTRDPDAHLSRVPYSYFKYADGEFVDQARQRVRQNRRVRDALGAPLLVSTPDLLIDNPEAIWLPLCVDVDRFSAGAVAFSSAKPKVLHMPTRRNPPIKGSQFIEPALEQLEREGAITWIRGRHVSHAEMPALLQEADIVVDQVLTDSFGVSAVEAMASGRLTIANVGAATRRVIGRELPIVDLDPGTFLQGFREVLSDRSHLQRLASAGPEYVASVHGGQRSAAVLVEAMGRTADMEKHA</sequence>
<organism evidence="1 2">
    <name type="scientific">Knoellia locipacati</name>
    <dbReference type="NCBI Taxonomy" id="882824"/>
    <lineage>
        <taxon>Bacteria</taxon>
        <taxon>Bacillati</taxon>
        <taxon>Actinomycetota</taxon>
        <taxon>Actinomycetes</taxon>
        <taxon>Micrococcales</taxon>
        <taxon>Intrasporangiaceae</taxon>
        <taxon>Knoellia</taxon>
    </lineage>
</organism>
<dbReference type="EMBL" id="BKBA01000003">
    <property type="protein sequence ID" value="GEQ12407.1"/>
    <property type="molecule type" value="Genomic_DNA"/>
</dbReference>
<dbReference type="Gene3D" id="3.40.50.2000">
    <property type="entry name" value="Glycogen Phosphorylase B"/>
    <property type="match status" value="1"/>
</dbReference>
<reference evidence="1 2" key="1">
    <citation type="submission" date="2019-07" db="EMBL/GenBank/DDBJ databases">
        <title>Whole genome shotgun sequence of Knoellia locipacati NBRC 109775.</title>
        <authorList>
            <person name="Hosoyama A."/>
            <person name="Uohara A."/>
            <person name="Ohji S."/>
            <person name="Ichikawa N."/>
        </authorList>
    </citation>
    <scope>NUCLEOTIDE SEQUENCE [LARGE SCALE GENOMIC DNA]</scope>
    <source>
        <strain evidence="1 2">NBRC 109775</strain>
    </source>
</reference>
<protein>
    <recommendedName>
        <fullName evidence="3">Glycosyl transferase family 1 domain-containing protein</fullName>
    </recommendedName>
</protein>
<accession>A0A512SWT9</accession>
<evidence type="ECO:0008006" key="3">
    <source>
        <dbReference type="Google" id="ProtNLM"/>
    </source>
</evidence>
<comment type="caution">
    <text evidence="1">The sequence shown here is derived from an EMBL/GenBank/DDBJ whole genome shotgun (WGS) entry which is preliminary data.</text>
</comment>
<dbReference type="RefSeq" id="WP_147061931.1">
    <property type="nucleotide sequence ID" value="NZ_BAABDN010000001.1"/>
</dbReference>
<dbReference type="SUPFAM" id="SSF53756">
    <property type="entry name" value="UDP-Glycosyltransferase/glycogen phosphorylase"/>
    <property type="match status" value="1"/>
</dbReference>
<gene>
    <name evidence="1" type="ORF">KLO01_04540</name>
</gene>
<dbReference type="Pfam" id="PF13692">
    <property type="entry name" value="Glyco_trans_1_4"/>
    <property type="match status" value="1"/>
</dbReference>
<proteinExistence type="predicted"/>
<dbReference type="Proteomes" id="UP000321793">
    <property type="component" value="Unassembled WGS sequence"/>
</dbReference>
<evidence type="ECO:0000313" key="1">
    <source>
        <dbReference type="EMBL" id="GEQ12407.1"/>
    </source>
</evidence>
<dbReference type="AlphaFoldDB" id="A0A512SWT9"/>
<name>A0A512SWT9_9MICO</name>